<dbReference type="EMBL" id="VLLL01000006">
    <property type="protein sequence ID" value="TWJ12315.1"/>
    <property type="molecule type" value="Genomic_DNA"/>
</dbReference>
<name>A0A562V382_9ACTN</name>
<keyword evidence="2" id="KW-1185">Reference proteome</keyword>
<dbReference type="RefSeq" id="WP_147139335.1">
    <property type="nucleotide sequence ID" value="NZ_BAABIJ010000002.1"/>
</dbReference>
<sequence length="73" mass="8267">MSVTTLDIDDSVLERVLRLSGLRTKKDAVNLALREYAERHERIAALEHFAEVGESWDYAAWRAEHDGEKAGPT</sequence>
<evidence type="ECO:0000313" key="2">
    <source>
        <dbReference type="Proteomes" id="UP000321617"/>
    </source>
</evidence>
<accession>A0A562V382</accession>
<dbReference type="InterPro" id="IPR019239">
    <property type="entry name" value="VapB_antitoxin"/>
</dbReference>
<organism evidence="1 2">
    <name type="scientific">Stackebrandtia albiflava</name>
    <dbReference type="NCBI Taxonomy" id="406432"/>
    <lineage>
        <taxon>Bacteria</taxon>
        <taxon>Bacillati</taxon>
        <taxon>Actinomycetota</taxon>
        <taxon>Actinomycetes</taxon>
        <taxon>Glycomycetales</taxon>
        <taxon>Glycomycetaceae</taxon>
        <taxon>Stackebrandtia</taxon>
    </lineage>
</organism>
<reference evidence="1 2" key="1">
    <citation type="journal article" date="2013" name="Stand. Genomic Sci.">
        <title>Genomic Encyclopedia of Type Strains, Phase I: The one thousand microbial genomes (KMG-I) project.</title>
        <authorList>
            <person name="Kyrpides N.C."/>
            <person name="Woyke T."/>
            <person name="Eisen J.A."/>
            <person name="Garrity G."/>
            <person name="Lilburn T.G."/>
            <person name="Beck B.J."/>
            <person name="Whitman W.B."/>
            <person name="Hugenholtz P."/>
            <person name="Klenk H.P."/>
        </authorList>
    </citation>
    <scope>NUCLEOTIDE SEQUENCE [LARGE SCALE GENOMIC DNA]</scope>
    <source>
        <strain evidence="1 2">DSM 45044</strain>
    </source>
</reference>
<dbReference type="AlphaFoldDB" id="A0A562V382"/>
<proteinExistence type="predicted"/>
<dbReference type="Pfam" id="PF09957">
    <property type="entry name" value="VapB_antitoxin"/>
    <property type="match status" value="1"/>
</dbReference>
<dbReference type="OrthoDB" id="4563074at2"/>
<dbReference type="Proteomes" id="UP000321617">
    <property type="component" value="Unassembled WGS sequence"/>
</dbReference>
<evidence type="ECO:0000313" key="1">
    <source>
        <dbReference type="EMBL" id="TWJ12315.1"/>
    </source>
</evidence>
<comment type="caution">
    <text evidence="1">The sequence shown here is derived from an EMBL/GenBank/DDBJ whole genome shotgun (WGS) entry which is preliminary data.</text>
</comment>
<gene>
    <name evidence="1" type="ORF">LX16_3071</name>
</gene>
<protein>
    <submittedName>
        <fullName evidence="1">Arc/MetJ family transcription regulator</fullName>
    </submittedName>
</protein>